<reference evidence="3" key="1">
    <citation type="journal article" date="2020" name="Int. J. Syst. Evol. Microbiol.">
        <title>Aquipluma nitroreducens gen. nov. sp. nov., a novel facultatively anaerobic bacterium isolated from a freshwater lake.</title>
        <authorList>
            <person name="Watanabe M."/>
            <person name="Kojima H."/>
            <person name="Fukui M."/>
        </authorList>
    </citation>
    <scope>NUCLEOTIDE SEQUENCE</scope>
    <source>
        <strain evidence="3">MeG22</strain>
    </source>
</reference>
<dbReference type="EMBL" id="AP018694">
    <property type="protein sequence ID" value="BBE17719.1"/>
    <property type="molecule type" value="Genomic_DNA"/>
</dbReference>
<dbReference type="Proteomes" id="UP001193389">
    <property type="component" value="Chromosome"/>
</dbReference>
<keyword evidence="4" id="KW-1185">Reference proteome</keyword>
<dbReference type="Gene3D" id="3.90.25.10">
    <property type="entry name" value="UDP-galactose 4-epimerase, domain 1"/>
    <property type="match status" value="1"/>
</dbReference>
<name>A0A5K7S8D7_9BACT</name>
<dbReference type="SUPFAM" id="SSF51735">
    <property type="entry name" value="NAD(P)-binding Rossmann-fold domains"/>
    <property type="match status" value="1"/>
</dbReference>
<evidence type="ECO:0000313" key="3">
    <source>
        <dbReference type="EMBL" id="BBE17719.1"/>
    </source>
</evidence>
<dbReference type="RefSeq" id="WP_318350697.1">
    <property type="nucleotide sequence ID" value="NZ_AP018694.1"/>
</dbReference>
<dbReference type="Gene3D" id="3.40.50.720">
    <property type="entry name" value="NAD(P)-binding Rossmann-like Domain"/>
    <property type="match status" value="1"/>
</dbReference>
<evidence type="ECO:0000256" key="1">
    <source>
        <dbReference type="ARBA" id="ARBA00023027"/>
    </source>
</evidence>
<sequence>MKILITGAAGFIGFHAVKHFAENGDRVVGIDNINNYYNVDLKYDRLKETGICKALIKNHKAVQSVNYPNYRFFKADLLDKAFIDELFEREHFDVVCNLAAQAGVRYSIENPYAYIDTNIVGFLNILEACRFHPVQHLVYASSSSVYGLNKKVPYSEDDRVDAPASLYAASKKSNELMAHAYSQLYHIPSTGVRFFTVYGPWGRPDMAPFIFMDSIVNQKPINVFNHGNLSRDFTYIDDIVKGLSSIIGHAPSGETPYEIYNVGNGKPVKLFDFIAAIENETGQKAIKRMLEMQDGDVLQTFADTRKLEHDLNYKPGTSIQDGINQLYSWYLFYTKRFEKVCFNR</sequence>
<accession>A0A5K7S8D7</accession>
<feature type="domain" description="NAD-dependent epimerase/dehydratase" evidence="2">
    <location>
        <begin position="3"/>
        <end position="263"/>
    </location>
</feature>
<protein>
    <submittedName>
        <fullName evidence="3">dTDP-glucose 4,6-dehydratase</fullName>
    </submittedName>
</protein>
<evidence type="ECO:0000313" key="4">
    <source>
        <dbReference type="Proteomes" id="UP001193389"/>
    </source>
</evidence>
<dbReference type="Pfam" id="PF01370">
    <property type="entry name" value="Epimerase"/>
    <property type="match status" value="1"/>
</dbReference>
<keyword evidence="1" id="KW-0520">NAD</keyword>
<organism evidence="3 4">
    <name type="scientific">Aquipluma nitroreducens</name>
    <dbReference type="NCBI Taxonomy" id="2010828"/>
    <lineage>
        <taxon>Bacteria</taxon>
        <taxon>Pseudomonadati</taxon>
        <taxon>Bacteroidota</taxon>
        <taxon>Bacteroidia</taxon>
        <taxon>Marinilabiliales</taxon>
        <taxon>Prolixibacteraceae</taxon>
        <taxon>Aquipluma</taxon>
    </lineage>
</organism>
<proteinExistence type="predicted"/>
<evidence type="ECO:0000259" key="2">
    <source>
        <dbReference type="Pfam" id="PF01370"/>
    </source>
</evidence>
<gene>
    <name evidence="3" type="ORF">AQPE_1876</name>
</gene>
<dbReference type="PRINTS" id="PR01713">
    <property type="entry name" value="NUCEPIMERASE"/>
</dbReference>
<dbReference type="KEGG" id="anf:AQPE_1876"/>
<dbReference type="InterPro" id="IPR036291">
    <property type="entry name" value="NAD(P)-bd_dom_sf"/>
</dbReference>
<dbReference type="PANTHER" id="PTHR43574">
    <property type="entry name" value="EPIMERASE-RELATED"/>
    <property type="match status" value="1"/>
</dbReference>
<dbReference type="InterPro" id="IPR001509">
    <property type="entry name" value="Epimerase_deHydtase"/>
</dbReference>
<dbReference type="AlphaFoldDB" id="A0A5K7S8D7"/>